<keyword evidence="3" id="KW-1185">Reference proteome</keyword>
<evidence type="ECO:0000313" key="3">
    <source>
        <dbReference type="Proteomes" id="UP001059596"/>
    </source>
</evidence>
<evidence type="ECO:0000313" key="2">
    <source>
        <dbReference type="EMBL" id="KAI8042278.1"/>
    </source>
</evidence>
<evidence type="ECO:0000256" key="1">
    <source>
        <dbReference type="SAM" id="MobiDB-lite"/>
    </source>
</evidence>
<dbReference type="EMBL" id="JAMKOV010000002">
    <property type="protein sequence ID" value="KAI8042278.1"/>
    <property type="molecule type" value="Genomic_DNA"/>
</dbReference>
<organism evidence="2 3">
    <name type="scientific">Drosophila gunungcola</name>
    <name type="common">fruit fly</name>
    <dbReference type="NCBI Taxonomy" id="103775"/>
    <lineage>
        <taxon>Eukaryota</taxon>
        <taxon>Metazoa</taxon>
        <taxon>Ecdysozoa</taxon>
        <taxon>Arthropoda</taxon>
        <taxon>Hexapoda</taxon>
        <taxon>Insecta</taxon>
        <taxon>Pterygota</taxon>
        <taxon>Neoptera</taxon>
        <taxon>Endopterygota</taxon>
        <taxon>Diptera</taxon>
        <taxon>Brachycera</taxon>
        <taxon>Muscomorpha</taxon>
        <taxon>Ephydroidea</taxon>
        <taxon>Drosophilidae</taxon>
        <taxon>Drosophila</taxon>
        <taxon>Sophophora</taxon>
    </lineage>
</organism>
<feature type="region of interest" description="Disordered" evidence="1">
    <location>
        <begin position="47"/>
        <end position="73"/>
    </location>
</feature>
<comment type="caution">
    <text evidence="2">The sequence shown here is derived from an EMBL/GenBank/DDBJ whole genome shotgun (WGS) entry which is preliminary data.</text>
</comment>
<dbReference type="AlphaFoldDB" id="A0A9P9YT48"/>
<reference evidence="2" key="1">
    <citation type="journal article" date="2023" name="Genome Biol. Evol.">
        <title>Long-read-based Genome Assembly of Drosophila gunungcola Reveals Fewer Chemosensory Genes in Flower-breeding Species.</title>
        <authorList>
            <person name="Negi A."/>
            <person name="Liao B.Y."/>
            <person name="Yeh S.D."/>
        </authorList>
    </citation>
    <scope>NUCLEOTIDE SEQUENCE</scope>
    <source>
        <strain evidence="2">Sukarami</strain>
    </source>
</reference>
<gene>
    <name evidence="2" type="ORF">M5D96_003580</name>
</gene>
<sequence>MSTGQQQQQHGSAMCSSSEKEALSHAACCTIAWQVRVHGEAEATHPEHAVFGEEAAPGGEQSGWSRALPGLPG</sequence>
<accession>A0A9P9YT48</accession>
<proteinExistence type="predicted"/>
<dbReference type="Proteomes" id="UP001059596">
    <property type="component" value="Unassembled WGS sequence"/>
</dbReference>
<name>A0A9P9YT48_9MUSC</name>
<protein>
    <submittedName>
        <fullName evidence="2">Uncharacterized protein</fullName>
    </submittedName>
</protein>